<dbReference type="InterPro" id="IPR011006">
    <property type="entry name" value="CheY-like_superfamily"/>
</dbReference>
<dbReference type="InterPro" id="IPR036890">
    <property type="entry name" value="HATPase_C_sf"/>
</dbReference>
<feature type="modified residue" description="4-aspartylphosphate" evidence="17">
    <location>
        <position position="621"/>
    </location>
</feature>
<dbReference type="InterPro" id="IPR005467">
    <property type="entry name" value="His_kinase_dom"/>
</dbReference>
<keyword evidence="12" id="KW-0902">Two-component regulatory system</keyword>
<dbReference type="OrthoDB" id="9758705at2"/>
<dbReference type="Pfam" id="PF01627">
    <property type="entry name" value="Hpt"/>
    <property type="match status" value="1"/>
</dbReference>
<dbReference type="Gene3D" id="1.10.287.130">
    <property type="match status" value="1"/>
</dbReference>
<evidence type="ECO:0000256" key="15">
    <source>
        <dbReference type="ARBA" id="ARBA00068150"/>
    </source>
</evidence>
<dbReference type="Gene3D" id="1.20.120.160">
    <property type="entry name" value="HPT domain"/>
    <property type="match status" value="1"/>
</dbReference>
<dbReference type="Gene3D" id="3.30.450.20">
    <property type="entry name" value="PAS domain"/>
    <property type="match status" value="1"/>
</dbReference>
<keyword evidence="7" id="KW-0812">Transmembrane</keyword>
<feature type="domain" description="HPt" evidence="22">
    <location>
        <begin position="900"/>
        <end position="993"/>
    </location>
</feature>
<evidence type="ECO:0000256" key="3">
    <source>
        <dbReference type="ARBA" id="ARBA00012438"/>
    </source>
</evidence>
<dbReference type="SUPFAM" id="SSF47384">
    <property type="entry name" value="Homodimeric domain of signal transducing histidine kinase"/>
    <property type="match status" value="1"/>
</dbReference>
<dbReference type="Pfam" id="PF00989">
    <property type="entry name" value="PAS"/>
    <property type="match status" value="1"/>
</dbReference>
<dbReference type="FunFam" id="3.30.565.10:FF:000010">
    <property type="entry name" value="Sensor histidine kinase RcsC"/>
    <property type="match status" value="1"/>
</dbReference>
<dbReference type="Pfam" id="PF00512">
    <property type="entry name" value="HisKA"/>
    <property type="match status" value="1"/>
</dbReference>
<dbReference type="InterPro" id="IPR000700">
    <property type="entry name" value="PAS-assoc_C"/>
</dbReference>
<feature type="domain" description="Response regulatory" evidence="19">
    <location>
        <begin position="567"/>
        <end position="688"/>
    </location>
</feature>
<dbReference type="InterPro" id="IPR001789">
    <property type="entry name" value="Sig_transdc_resp-reg_receiver"/>
</dbReference>
<dbReference type="SMART" id="SM00448">
    <property type="entry name" value="REC"/>
    <property type="match status" value="2"/>
</dbReference>
<evidence type="ECO:0000256" key="2">
    <source>
        <dbReference type="ARBA" id="ARBA00004651"/>
    </source>
</evidence>
<feature type="domain" description="PAS" evidence="20">
    <location>
        <begin position="174"/>
        <end position="227"/>
    </location>
</feature>
<evidence type="ECO:0000256" key="17">
    <source>
        <dbReference type="PROSITE-ProRule" id="PRU00169"/>
    </source>
</evidence>
<dbReference type="Gene3D" id="3.40.50.2300">
    <property type="match status" value="2"/>
</dbReference>
<evidence type="ECO:0000256" key="8">
    <source>
        <dbReference type="ARBA" id="ARBA00022741"/>
    </source>
</evidence>
<dbReference type="CDD" id="cd00156">
    <property type="entry name" value="REC"/>
    <property type="match status" value="1"/>
</dbReference>
<reference evidence="23 24" key="1">
    <citation type="submission" date="2019-06" db="EMBL/GenBank/DDBJ databases">
        <title>Desulfobotulus mexicanus sp. nov., a novel sulfate-reducing bacterium isolated from the sediment of an alkaline crater lake in Mexico.</title>
        <authorList>
            <person name="Hirschler-Rea A."/>
        </authorList>
    </citation>
    <scope>NUCLEOTIDE SEQUENCE [LARGE SCALE GENOMIC DNA]</scope>
    <source>
        <strain evidence="23 24">PAR22N</strain>
    </source>
</reference>
<dbReference type="CDD" id="cd00130">
    <property type="entry name" value="PAS"/>
    <property type="match status" value="1"/>
</dbReference>
<dbReference type="NCBIfam" id="TIGR00229">
    <property type="entry name" value="sensory_box"/>
    <property type="match status" value="1"/>
</dbReference>
<dbReference type="PROSITE" id="PS50113">
    <property type="entry name" value="PAC"/>
    <property type="match status" value="1"/>
</dbReference>
<evidence type="ECO:0000256" key="16">
    <source>
        <dbReference type="PROSITE-ProRule" id="PRU00110"/>
    </source>
</evidence>
<comment type="catalytic activity">
    <reaction evidence="1">
        <text>ATP + protein L-histidine = ADP + protein N-phospho-L-histidine.</text>
        <dbReference type="EC" id="2.7.13.3"/>
    </reaction>
</comment>
<evidence type="ECO:0000256" key="1">
    <source>
        <dbReference type="ARBA" id="ARBA00000085"/>
    </source>
</evidence>
<comment type="caution">
    <text evidence="23">The sequence shown here is derived from an EMBL/GenBank/DDBJ whole genome shotgun (WGS) entry which is preliminary data.</text>
</comment>
<evidence type="ECO:0000256" key="13">
    <source>
        <dbReference type="ARBA" id="ARBA00023136"/>
    </source>
</evidence>
<dbReference type="Gene3D" id="3.30.565.10">
    <property type="entry name" value="Histidine kinase-like ATPase, C-terminal domain"/>
    <property type="match status" value="1"/>
</dbReference>
<dbReference type="PROSITE" id="PS50112">
    <property type="entry name" value="PAS"/>
    <property type="match status" value="1"/>
</dbReference>
<keyword evidence="10" id="KW-0067">ATP-binding</keyword>
<evidence type="ECO:0000259" key="18">
    <source>
        <dbReference type="PROSITE" id="PS50109"/>
    </source>
</evidence>
<proteinExistence type="predicted"/>
<dbReference type="AlphaFoldDB" id="A0A5S5MED9"/>
<comment type="subcellular location">
    <subcellularLocation>
        <location evidence="2">Cell membrane</location>
        <topology evidence="2">Multi-pass membrane protein</topology>
    </subcellularLocation>
</comment>
<evidence type="ECO:0000313" key="24">
    <source>
        <dbReference type="Proteomes" id="UP000321899"/>
    </source>
</evidence>
<keyword evidence="13" id="KW-0472">Membrane</keyword>
<dbReference type="InterPro" id="IPR000014">
    <property type="entry name" value="PAS"/>
</dbReference>
<dbReference type="SMART" id="SM00091">
    <property type="entry name" value="PAS"/>
    <property type="match status" value="1"/>
</dbReference>
<dbReference type="InterPro" id="IPR008207">
    <property type="entry name" value="Sig_transdc_His_kin_Hpt_dom"/>
</dbReference>
<sequence length="998" mass="111005">MPSLSFITRQQLQPCLEMPVNPDMYKDAFLQIAFAISGEFSLKTILKNSLRVFLRKLNCTMAAVVRTDKGEPVTEHILPKAMAGHGGYLEPMASLAHALEEAPALPWHSVQHGEQHCYAFMLEDFGFLFLARAAAFDNFFLHEMAPMGKMLARACLACLALERRQQSEEEMLTRKAHFESVFTSTNDAMVYFDTNHCIFNVNERFTELFGYTLEEVSGKNINTVVDPLKQEHEYGSPRILGGETIEMEAVRYARDGRAIEVMLKGGPVRIHGIIQGGYATYSDISERKRNERMLLESNFLLEKSIERANHLAEEAKMASIAKSEFLANMSHEIRTPMNGVLGMAGLLLDTALDEKQRRYTETLESSAKALLSLINDILDFSKIESGHLELEALNFSLRPLLDDLAAMMAFKADEKGLELILFIEENVPDRLNGDPGRLRQVLTNLVGNAIKFTHEGEVLIHVSLLAEKNDDITMEFRIRDTGIGIPEDKIPHLFNQFTQVDASISRRYGGTGLGLAITKQLIELMGGNIEVESVEGKGSVFCFSVKMQAGLPVQQEQIACAALSGLRVLLVDDNATNREILHIRLKAAGMIIHEAENGPSALGAIYQALEEKKPYAMAILDMQMPGMDGASLGRAIRSNPLLNDLRLVMMSSSSRRGDSAMVNEIGFSAYLTKPVPYGELFICLCMALGSREPSDLVTRHTAREARYSRQPDFSEQKIRILLVEDNLTNQQVALGMLEKMGLQADTAENGEDALLSIKAHAYDLILMDMQMPRMDGLRATREIRRIEAAESKKTVPIIAMTANAMQGDREKCLQAGMNDYISKPVNPETLAKTIKRWLSLQPAPETMPVETRAADSFPAPEKPHVPQSISSDFITDTPSANRQSPAAWNPMTLETYLYGDLDMVKTILETYTAQLPSSMHTLKTALESGSREEARHKAHALRGTSANVGAEILMDMAAKMEESIFHGDMDTAAAIFPELEKKAYHLIRILKDKKMIPP</sequence>
<evidence type="ECO:0000256" key="6">
    <source>
        <dbReference type="ARBA" id="ARBA00022679"/>
    </source>
</evidence>
<keyword evidence="8" id="KW-0547">Nucleotide-binding</keyword>
<dbReference type="CDD" id="cd17546">
    <property type="entry name" value="REC_hyHK_CKI1_RcsC-like"/>
    <property type="match status" value="1"/>
</dbReference>
<dbReference type="InterPro" id="IPR004358">
    <property type="entry name" value="Sig_transdc_His_kin-like_C"/>
</dbReference>
<dbReference type="EC" id="2.7.13.3" evidence="3"/>
<dbReference type="Pfam" id="PF00072">
    <property type="entry name" value="Response_reg"/>
    <property type="match status" value="2"/>
</dbReference>
<dbReference type="InterPro" id="IPR003661">
    <property type="entry name" value="HisK_dim/P_dom"/>
</dbReference>
<dbReference type="CDD" id="cd00082">
    <property type="entry name" value="HisKA"/>
    <property type="match status" value="1"/>
</dbReference>
<name>A0A5S5MED9_9BACT</name>
<dbReference type="PROSITE" id="PS50109">
    <property type="entry name" value="HIS_KIN"/>
    <property type="match status" value="1"/>
</dbReference>
<dbReference type="InterPro" id="IPR035965">
    <property type="entry name" value="PAS-like_dom_sf"/>
</dbReference>
<dbReference type="Pfam" id="PF02518">
    <property type="entry name" value="HATPase_c"/>
    <property type="match status" value="1"/>
</dbReference>
<dbReference type="InterPro" id="IPR036097">
    <property type="entry name" value="HisK_dim/P_sf"/>
</dbReference>
<keyword evidence="11" id="KW-1133">Transmembrane helix</keyword>
<dbReference type="InterPro" id="IPR013767">
    <property type="entry name" value="PAS_fold"/>
</dbReference>
<comment type="subunit">
    <text evidence="14">At low DSF concentrations, interacts with RpfF.</text>
</comment>
<evidence type="ECO:0000256" key="12">
    <source>
        <dbReference type="ARBA" id="ARBA00023012"/>
    </source>
</evidence>
<dbReference type="EMBL" id="VDMB01000016">
    <property type="protein sequence ID" value="TYT74028.1"/>
    <property type="molecule type" value="Genomic_DNA"/>
</dbReference>
<evidence type="ECO:0000313" key="23">
    <source>
        <dbReference type="EMBL" id="TYT74028.1"/>
    </source>
</evidence>
<dbReference type="PANTHER" id="PTHR45339">
    <property type="entry name" value="HYBRID SIGNAL TRANSDUCTION HISTIDINE KINASE J"/>
    <property type="match status" value="1"/>
</dbReference>
<dbReference type="InterPro" id="IPR036641">
    <property type="entry name" value="HPT_dom_sf"/>
</dbReference>
<dbReference type="CDD" id="cd16922">
    <property type="entry name" value="HATPase_EvgS-ArcB-TorS-like"/>
    <property type="match status" value="1"/>
</dbReference>
<dbReference type="GO" id="GO:0006355">
    <property type="term" value="P:regulation of DNA-templated transcription"/>
    <property type="evidence" value="ECO:0007669"/>
    <property type="project" value="InterPro"/>
</dbReference>
<feature type="modified residue" description="Phosphohistidine" evidence="16">
    <location>
        <position position="939"/>
    </location>
</feature>
<dbReference type="SMART" id="SM00387">
    <property type="entry name" value="HATPase_c"/>
    <property type="match status" value="1"/>
</dbReference>
<evidence type="ECO:0000256" key="14">
    <source>
        <dbReference type="ARBA" id="ARBA00064003"/>
    </source>
</evidence>
<evidence type="ECO:0000256" key="5">
    <source>
        <dbReference type="ARBA" id="ARBA00022553"/>
    </source>
</evidence>
<evidence type="ECO:0000256" key="7">
    <source>
        <dbReference type="ARBA" id="ARBA00022692"/>
    </source>
</evidence>
<dbReference type="SUPFAM" id="SSF47226">
    <property type="entry name" value="Histidine-containing phosphotransfer domain, HPT domain"/>
    <property type="match status" value="1"/>
</dbReference>
<feature type="modified residue" description="4-aspartylphosphate" evidence="17">
    <location>
        <position position="768"/>
    </location>
</feature>
<dbReference type="SUPFAM" id="SSF55785">
    <property type="entry name" value="PYP-like sensor domain (PAS domain)"/>
    <property type="match status" value="1"/>
</dbReference>
<gene>
    <name evidence="23" type="ORF">FIM25_12125</name>
</gene>
<evidence type="ECO:0000256" key="9">
    <source>
        <dbReference type="ARBA" id="ARBA00022777"/>
    </source>
</evidence>
<keyword evidence="4" id="KW-1003">Cell membrane</keyword>
<accession>A0A5S5MED9</accession>
<keyword evidence="5 17" id="KW-0597">Phosphoprotein</keyword>
<dbReference type="PRINTS" id="PR00344">
    <property type="entry name" value="BCTRLSENSOR"/>
</dbReference>
<organism evidence="23 24">
    <name type="scientific">Desulfobotulus mexicanus</name>
    <dbReference type="NCBI Taxonomy" id="2586642"/>
    <lineage>
        <taxon>Bacteria</taxon>
        <taxon>Pseudomonadati</taxon>
        <taxon>Thermodesulfobacteriota</taxon>
        <taxon>Desulfobacteria</taxon>
        <taxon>Desulfobacterales</taxon>
        <taxon>Desulfobacteraceae</taxon>
        <taxon>Desulfobotulus</taxon>
    </lineage>
</organism>
<keyword evidence="6" id="KW-0808">Transferase</keyword>
<dbReference type="GO" id="GO:0005524">
    <property type="term" value="F:ATP binding"/>
    <property type="evidence" value="ECO:0007669"/>
    <property type="project" value="UniProtKB-KW"/>
</dbReference>
<protein>
    <recommendedName>
        <fullName evidence="15">Sensory/regulatory protein RpfC</fullName>
        <ecNumber evidence="3">2.7.13.3</ecNumber>
    </recommendedName>
</protein>
<dbReference type="SUPFAM" id="SSF52172">
    <property type="entry name" value="CheY-like"/>
    <property type="match status" value="2"/>
</dbReference>
<dbReference type="Proteomes" id="UP000321899">
    <property type="component" value="Unassembled WGS sequence"/>
</dbReference>
<evidence type="ECO:0000259" key="22">
    <source>
        <dbReference type="PROSITE" id="PS50894"/>
    </source>
</evidence>
<dbReference type="GO" id="GO:0000155">
    <property type="term" value="F:phosphorelay sensor kinase activity"/>
    <property type="evidence" value="ECO:0007669"/>
    <property type="project" value="InterPro"/>
</dbReference>
<evidence type="ECO:0000259" key="19">
    <source>
        <dbReference type="PROSITE" id="PS50110"/>
    </source>
</evidence>
<evidence type="ECO:0000256" key="4">
    <source>
        <dbReference type="ARBA" id="ARBA00022475"/>
    </source>
</evidence>
<dbReference type="InterPro" id="IPR003594">
    <property type="entry name" value="HATPase_dom"/>
</dbReference>
<keyword evidence="9" id="KW-0418">Kinase</keyword>
<keyword evidence="24" id="KW-1185">Reference proteome</keyword>
<dbReference type="GO" id="GO:0005886">
    <property type="term" value="C:plasma membrane"/>
    <property type="evidence" value="ECO:0007669"/>
    <property type="project" value="UniProtKB-SubCell"/>
</dbReference>
<feature type="domain" description="Histidine kinase" evidence="18">
    <location>
        <begin position="328"/>
        <end position="549"/>
    </location>
</feature>
<evidence type="ECO:0000256" key="10">
    <source>
        <dbReference type="ARBA" id="ARBA00022840"/>
    </source>
</evidence>
<feature type="domain" description="Response regulatory" evidence="19">
    <location>
        <begin position="719"/>
        <end position="838"/>
    </location>
</feature>
<evidence type="ECO:0000259" key="20">
    <source>
        <dbReference type="PROSITE" id="PS50112"/>
    </source>
</evidence>
<dbReference type="SUPFAM" id="SSF55874">
    <property type="entry name" value="ATPase domain of HSP90 chaperone/DNA topoisomerase II/histidine kinase"/>
    <property type="match status" value="1"/>
</dbReference>
<evidence type="ECO:0000256" key="11">
    <source>
        <dbReference type="ARBA" id="ARBA00022989"/>
    </source>
</evidence>
<dbReference type="FunFam" id="1.10.287.130:FF:000002">
    <property type="entry name" value="Two-component osmosensing histidine kinase"/>
    <property type="match status" value="1"/>
</dbReference>
<dbReference type="PROSITE" id="PS50894">
    <property type="entry name" value="HPT"/>
    <property type="match status" value="1"/>
</dbReference>
<dbReference type="SMART" id="SM00388">
    <property type="entry name" value="HisKA"/>
    <property type="match status" value="1"/>
</dbReference>
<evidence type="ECO:0000259" key="21">
    <source>
        <dbReference type="PROSITE" id="PS50113"/>
    </source>
</evidence>
<dbReference type="PANTHER" id="PTHR45339:SF1">
    <property type="entry name" value="HYBRID SIGNAL TRANSDUCTION HISTIDINE KINASE J"/>
    <property type="match status" value="1"/>
</dbReference>
<dbReference type="PROSITE" id="PS50110">
    <property type="entry name" value="RESPONSE_REGULATORY"/>
    <property type="match status" value="2"/>
</dbReference>
<feature type="domain" description="PAC" evidence="21">
    <location>
        <begin position="243"/>
        <end position="296"/>
    </location>
</feature>